<proteinExistence type="predicted"/>
<accession>A0A365QP20</accession>
<name>A0A365QP20_9BURK</name>
<dbReference type="Proteomes" id="UP000252458">
    <property type="component" value="Unassembled WGS sequence"/>
</dbReference>
<gene>
    <name evidence="1" type="ORF">DPV79_27605</name>
</gene>
<comment type="caution">
    <text evidence="1">The sequence shown here is derived from an EMBL/GenBank/DDBJ whole genome shotgun (WGS) entry which is preliminary data.</text>
</comment>
<evidence type="ECO:0000313" key="1">
    <source>
        <dbReference type="EMBL" id="RBB35781.1"/>
    </source>
</evidence>
<protein>
    <submittedName>
        <fullName evidence="1">Uncharacterized protein</fullName>
    </submittedName>
</protein>
<keyword evidence="2" id="KW-1185">Reference proteome</keyword>
<organism evidence="1 2">
    <name type="scientific">Burkholderia reimsis</name>
    <dbReference type="NCBI Taxonomy" id="2234132"/>
    <lineage>
        <taxon>Bacteria</taxon>
        <taxon>Pseudomonadati</taxon>
        <taxon>Pseudomonadota</taxon>
        <taxon>Betaproteobacteria</taxon>
        <taxon>Burkholderiales</taxon>
        <taxon>Burkholderiaceae</taxon>
        <taxon>Burkholderia</taxon>
    </lineage>
</organism>
<dbReference type="EMBL" id="QMFZ01000027">
    <property type="protein sequence ID" value="RBB35781.1"/>
    <property type="molecule type" value="Genomic_DNA"/>
</dbReference>
<sequence length="68" mass="7786">MGRIPSNAGTLEFIHFFGRFRTGNPVNWVSKIELLMKVSGQLLDLRQILVFREDEKRSENLLQPSSPA</sequence>
<evidence type="ECO:0000313" key="2">
    <source>
        <dbReference type="Proteomes" id="UP000252458"/>
    </source>
</evidence>
<dbReference type="AlphaFoldDB" id="A0A365QP20"/>
<reference evidence="1 2" key="1">
    <citation type="submission" date="2018-06" db="EMBL/GenBank/DDBJ databases">
        <title>Draft genome sequence of Burkholderia reimsis strain BE51 isolated from a French agricultural soil.</title>
        <authorList>
            <person name="Esmaeel Q."/>
        </authorList>
    </citation>
    <scope>NUCLEOTIDE SEQUENCE [LARGE SCALE GENOMIC DNA]</scope>
    <source>
        <strain evidence="1 2">BE51</strain>
    </source>
</reference>